<keyword evidence="1" id="KW-0175">Coiled coil</keyword>
<dbReference type="AlphaFoldDB" id="A0A843XJ56"/>
<dbReference type="GO" id="GO:0009507">
    <property type="term" value="C:chloroplast"/>
    <property type="evidence" value="ECO:0007669"/>
    <property type="project" value="UniProtKB-ARBA"/>
</dbReference>
<evidence type="ECO:0000256" key="2">
    <source>
        <dbReference type="SAM" id="MobiDB-lite"/>
    </source>
</evidence>
<evidence type="ECO:0000259" key="3">
    <source>
        <dbReference type="Pfam" id="PF16561"/>
    </source>
</evidence>
<evidence type="ECO:0000256" key="1">
    <source>
        <dbReference type="SAM" id="Coils"/>
    </source>
</evidence>
<reference evidence="4" key="1">
    <citation type="submission" date="2017-07" db="EMBL/GenBank/DDBJ databases">
        <title>Taro Niue Genome Assembly and Annotation.</title>
        <authorList>
            <person name="Atibalentja N."/>
            <person name="Keating K."/>
            <person name="Fields C.J."/>
        </authorList>
    </citation>
    <scope>NUCLEOTIDE SEQUENCE</scope>
    <source>
        <strain evidence="4">Niue_2</strain>
        <tissue evidence="4">Leaf</tissue>
    </source>
</reference>
<dbReference type="InterPro" id="IPR014756">
    <property type="entry name" value="Ig_E-set"/>
</dbReference>
<dbReference type="Pfam" id="PF16561">
    <property type="entry name" value="AMPK1_CBM"/>
    <property type="match status" value="1"/>
</dbReference>
<dbReference type="PANTHER" id="PTHR47434">
    <property type="entry name" value="PROTEIN PTST HOMOLOG 3, CHLOROPLASTIC"/>
    <property type="match status" value="1"/>
</dbReference>
<gene>
    <name evidence="4" type="ORF">Taro_052077</name>
</gene>
<protein>
    <recommendedName>
        <fullName evidence="3">AMP-activated protein kinase glycogen-binding domain-containing protein</fullName>
    </recommendedName>
</protein>
<accession>A0A843XJ56</accession>
<name>A0A843XJ56_COLES</name>
<feature type="coiled-coil region" evidence="1">
    <location>
        <begin position="345"/>
        <end position="404"/>
    </location>
</feature>
<dbReference type="Proteomes" id="UP000652761">
    <property type="component" value="Unassembled WGS sequence"/>
</dbReference>
<dbReference type="EMBL" id="NMUH01008644">
    <property type="protein sequence ID" value="MQM19077.1"/>
    <property type="molecule type" value="Genomic_DNA"/>
</dbReference>
<feature type="compositionally biased region" description="Basic residues" evidence="2">
    <location>
        <begin position="13"/>
        <end position="24"/>
    </location>
</feature>
<feature type="compositionally biased region" description="Gly residues" evidence="2">
    <location>
        <begin position="186"/>
        <end position="198"/>
    </location>
</feature>
<feature type="domain" description="AMP-activated protein kinase glycogen-binding" evidence="3">
    <location>
        <begin position="406"/>
        <end position="480"/>
    </location>
</feature>
<evidence type="ECO:0000313" key="5">
    <source>
        <dbReference type="Proteomes" id="UP000652761"/>
    </source>
</evidence>
<sequence length="481" mass="52677">MARITEMAASSHHTARRSHPHRSHSASSVVRIAARMCRDAAAANRDCGMWRRKMTGLAAASICFRQESAPHASPRSRWFLSYQDSWSGGVGVSWRATICCRGTGGGAQLGVEQVWEEDQDEDPSLLALEAEIYDFMLRSSKPTHFPTTDELIAARRMDLVQAIAKHGGWLAYGCGFDDGDDDGTGIDDGYGGDEGSGGDGKERGAQLPGGEWTADAISPLHLETGSETIAMEDGGIAVGWQDNMVLQQQRLISDMDSASYSSFSASYSEVEVGEESGIEGILNRLEKERSSSFLEVDNRISSNSKDHDSGSAGAWYTNRTPRVGSILSHGQEGSIQDLHKFCDALEFQETEIMNAQDKLRGLRAKLVALEGKIALDIVEAQRILEEKQRRLNAAQQAMSILRTACVVWPNTASTVFLAGSFDGWTSQMQMEKTSTGIFSLYLKLCPGKYEIKFIVDGVWKVDLLRPVVTNNGHENNLLIIQ</sequence>
<dbReference type="OrthoDB" id="531008at2759"/>
<comment type="caution">
    <text evidence="4">The sequence shown here is derived from an EMBL/GenBank/DDBJ whole genome shotgun (WGS) entry which is preliminary data.</text>
</comment>
<feature type="region of interest" description="Disordered" evidence="2">
    <location>
        <begin position="184"/>
        <end position="203"/>
    </location>
</feature>
<dbReference type="CDD" id="cd02859">
    <property type="entry name" value="E_set_AMPKbeta_like_N"/>
    <property type="match status" value="1"/>
</dbReference>
<evidence type="ECO:0000313" key="4">
    <source>
        <dbReference type="EMBL" id="MQM19077.1"/>
    </source>
</evidence>
<keyword evidence="5" id="KW-1185">Reference proteome</keyword>
<dbReference type="InterPro" id="IPR032640">
    <property type="entry name" value="AMPK1_CBM"/>
</dbReference>
<organism evidence="4 5">
    <name type="scientific">Colocasia esculenta</name>
    <name type="common">Wild taro</name>
    <name type="synonym">Arum esculentum</name>
    <dbReference type="NCBI Taxonomy" id="4460"/>
    <lineage>
        <taxon>Eukaryota</taxon>
        <taxon>Viridiplantae</taxon>
        <taxon>Streptophyta</taxon>
        <taxon>Embryophyta</taxon>
        <taxon>Tracheophyta</taxon>
        <taxon>Spermatophyta</taxon>
        <taxon>Magnoliopsida</taxon>
        <taxon>Liliopsida</taxon>
        <taxon>Araceae</taxon>
        <taxon>Aroideae</taxon>
        <taxon>Colocasieae</taxon>
        <taxon>Colocasia</taxon>
    </lineage>
</organism>
<dbReference type="InterPro" id="IPR013783">
    <property type="entry name" value="Ig-like_fold"/>
</dbReference>
<proteinExistence type="predicted"/>
<feature type="region of interest" description="Disordered" evidence="2">
    <location>
        <begin position="1"/>
        <end position="27"/>
    </location>
</feature>
<dbReference type="PANTHER" id="PTHR47434:SF1">
    <property type="entry name" value="PROTEIN PTST HOMOLOG 2, CHLOROPLASTIC"/>
    <property type="match status" value="1"/>
</dbReference>
<dbReference type="SUPFAM" id="SSF81296">
    <property type="entry name" value="E set domains"/>
    <property type="match status" value="1"/>
</dbReference>
<dbReference type="Gene3D" id="2.60.40.10">
    <property type="entry name" value="Immunoglobulins"/>
    <property type="match status" value="1"/>
</dbReference>